<proteinExistence type="predicted"/>
<protein>
    <submittedName>
        <fullName evidence="1">Uncharacterized protein</fullName>
    </submittedName>
</protein>
<organism evidence="1">
    <name type="scientific">uncultured Caudovirales phage</name>
    <dbReference type="NCBI Taxonomy" id="2100421"/>
    <lineage>
        <taxon>Viruses</taxon>
        <taxon>Duplodnaviria</taxon>
        <taxon>Heunggongvirae</taxon>
        <taxon>Uroviricota</taxon>
        <taxon>Caudoviricetes</taxon>
        <taxon>Peduoviridae</taxon>
        <taxon>Maltschvirus</taxon>
        <taxon>Maltschvirus maltsch</taxon>
    </lineage>
</organism>
<accession>A0A6J5NLX9</accession>
<name>A0A6J5NLX9_9CAUD</name>
<gene>
    <name evidence="1" type="ORF">UFOVP723_168</name>
</gene>
<evidence type="ECO:0000313" key="1">
    <source>
        <dbReference type="EMBL" id="CAB4160399.1"/>
    </source>
</evidence>
<sequence length="216" mass="22845">MGYLDNSSVTIDAILTLKGRELLAKGGNAFKITQFALGDDEIDYSLWNPDHPLGTDYYGTIIENMPVTEAIPDETQALKYKLITLPKQTTNIPVVTVGNTAVTLAAPGDSSIIAPNTSNFQGGNANLGYTAILSDSSVADIQVTRALQSSTLPTTPRFIGDNEDAQSVAVAGFEFRIVAKTQMIEDKTATITVIGNETGGSVTITLTVKKATTATI</sequence>
<dbReference type="EMBL" id="LR796697">
    <property type="protein sequence ID" value="CAB4160399.1"/>
    <property type="molecule type" value="Genomic_DNA"/>
</dbReference>
<reference evidence="1" key="1">
    <citation type="submission" date="2020-04" db="EMBL/GenBank/DDBJ databases">
        <authorList>
            <person name="Chiriac C."/>
            <person name="Salcher M."/>
            <person name="Ghai R."/>
            <person name="Kavagutti S V."/>
        </authorList>
    </citation>
    <scope>NUCLEOTIDE SEQUENCE</scope>
</reference>